<dbReference type="Pfam" id="PF01734">
    <property type="entry name" value="Patatin"/>
    <property type="match status" value="1"/>
</dbReference>
<keyword evidence="3 4" id="KW-0443">Lipid metabolism</keyword>
<accession>A0A120N057</accession>
<evidence type="ECO:0000256" key="2">
    <source>
        <dbReference type="ARBA" id="ARBA00022963"/>
    </source>
</evidence>
<dbReference type="Gene3D" id="3.40.1090.10">
    <property type="entry name" value="Cytosolic phospholipase A2 catalytic domain"/>
    <property type="match status" value="2"/>
</dbReference>
<evidence type="ECO:0000313" key="6">
    <source>
        <dbReference type="EMBL" id="BAU58813.2"/>
    </source>
</evidence>
<dbReference type="Proteomes" id="UP000218890">
    <property type="component" value="Chromosome"/>
</dbReference>
<feature type="active site" description="Nucleophile" evidence="4">
    <location>
        <position position="15"/>
    </location>
</feature>
<dbReference type="GO" id="GO:0016787">
    <property type="term" value="F:hydrolase activity"/>
    <property type="evidence" value="ECO:0007669"/>
    <property type="project" value="UniProtKB-UniRule"/>
</dbReference>
<dbReference type="AlphaFoldDB" id="A0A120N057"/>
<feature type="domain" description="PNPLA" evidence="5">
    <location>
        <begin position="1"/>
        <end position="143"/>
    </location>
</feature>
<keyword evidence="7" id="KW-1185">Reference proteome</keyword>
<dbReference type="PANTHER" id="PTHR14226">
    <property type="entry name" value="NEUROPATHY TARGET ESTERASE/SWISS CHEESE D.MELANOGASTER"/>
    <property type="match status" value="1"/>
</dbReference>
<organism evidence="6 7">
    <name type="scientific">Halorhodospira halochloris</name>
    <name type="common">Ectothiorhodospira halochloris</name>
    <dbReference type="NCBI Taxonomy" id="1052"/>
    <lineage>
        <taxon>Bacteria</taxon>
        <taxon>Pseudomonadati</taxon>
        <taxon>Pseudomonadota</taxon>
        <taxon>Gammaproteobacteria</taxon>
        <taxon>Chromatiales</taxon>
        <taxon>Ectothiorhodospiraceae</taxon>
        <taxon>Halorhodospira</taxon>
    </lineage>
</organism>
<feature type="short sequence motif" description="GXSXG" evidence="4">
    <location>
        <begin position="13"/>
        <end position="17"/>
    </location>
</feature>
<gene>
    <name evidence="6" type="ORF">HH1059_21030</name>
</gene>
<dbReference type="InterPro" id="IPR002641">
    <property type="entry name" value="PNPLA_dom"/>
</dbReference>
<dbReference type="KEGG" id="hhk:HH1059_21030"/>
<dbReference type="InterPro" id="IPR016035">
    <property type="entry name" value="Acyl_Trfase/lysoPLipase"/>
</dbReference>
<reference evidence="6" key="1">
    <citation type="submission" date="2016-02" db="EMBL/GenBank/DDBJ databases">
        <title>Halorhodospira halochloris DSM-1059 complete genome, version 2.</title>
        <authorList>
            <person name="Tsukatani Y."/>
        </authorList>
    </citation>
    <scope>NUCLEOTIDE SEQUENCE</scope>
    <source>
        <strain evidence="6">DSM 1059</strain>
    </source>
</reference>
<sequence>MEKAGVEPAVVAGTSIGALVGAFYAAGQLDALEPWVRNLGRREVIGMLDPKLRGSGGLIEGQRLHDFYHEHLAGADLESLPVRFAAVATTLGRGAEVWLHEGDVADAVRASTALPGILSPVPRGKDWLVDGGLVNPVPVSVCRAFGADVVIAVNLNGDLVGRHIREPTHHAGNHSLEMDKLIQQLPKGMRERAQVLAGLWDSWSGGAAEGQEKNPAPGVFEVLAGSLNIMQDRITRSRMAGDPPELLLSPRLAHIGLLEFHRAEEAIGIGEGIVERMMPSINDLLGHAK</sequence>
<evidence type="ECO:0000256" key="4">
    <source>
        <dbReference type="PROSITE-ProRule" id="PRU01161"/>
    </source>
</evidence>
<proteinExistence type="predicted"/>
<feature type="active site" description="Proton acceptor" evidence="4">
    <location>
        <position position="130"/>
    </location>
</feature>
<name>A0A120N057_HALHR</name>
<keyword evidence="1 4" id="KW-0378">Hydrolase</keyword>
<feature type="short sequence motif" description="DGA/G" evidence="4">
    <location>
        <begin position="130"/>
        <end position="132"/>
    </location>
</feature>
<keyword evidence="2 4" id="KW-0442">Lipid degradation</keyword>
<dbReference type="InterPro" id="IPR050301">
    <property type="entry name" value="NTE"/>
</dbReference>
<dbReference type="EMBL" id="AP017372">
    <property type="protein sequence ID" value="BAU58813.2"/>
    <property type="molecule type" value="Genomic_DNA"/>
</dbReference>
<evidence type="ECO:0000259" key="5">
    <source>
        <dbReference type="PROSITE" id="PS51635"/>
    </source>
</evidence>
<dbReference type="PANTHER" id="PTHR14226:SF76">
    <property type="entry name" value="NTE FAMILY PROTEIN RSSA"/>
    <property type="match status" value="1"/>
</dbReference>
<evidence type="ECO:0000256" key="1">
    <source>
        <dbReference type="ARBA" id="ARBA00022801"/>
    </source>
</evidence>
<comment type="caution">
    <text evidence="4">Lacks conserved residue(s) required for the propagation of feature annotation.</text>
</comment>
<evidence type="ECO:0000313" key="7">
    <source>
        <dbReference type="Proteomes" id="UP000218890"/>
    </source>
</evidence>
<dbReference type="SUPFAM" id="SSF52151">
    <property type="entry name" value="FabD/lysophospholipase-like"/>
    <property type="match status" value="1"/>
</dbReference>
<dbReference type="GO" id="GO:0016042">
    <property type="term" value="P:lipid catabolic process"/>
    <property type="evidence" value="ECO:0007669"/>
    <property type="project" value="UniProtKB-UniRule"/>
</dbReference>
<protein>
    <submittedName>
        <fullName evidence="6">UPF0028 protein YchK</fullName>
    </submittedName>
</protein>
<dbReference type="PROSITE" id="PS51635">
    <property type="entry name" value="PNPLA"/>
    <property type="match status" value="1"/>
</dbReference>
<evidence type="ECO:0000256" key="3">
    <source>
        <dbReference type="ARBA" id="ARBA00023098"/>
    </source>
</evidence>